<dbReference type="EMBL" id="KT625415">
    <property type="protein sequence ID" value="ALO63086.1"/>
    <property type="molecule type" value="Genomic_DNA"/>
</dbReference>
<dbReference type="GeneID" id="26378781"/>
<evidence type="ECO:0000256" key="1">
    <source>
        <dbReference type="ARBA" id="ARBA00010045"/>
    </source>
</evidence>
<dbReference type="AlphaFoldDB" id="A0A0S2LNY6"/>
<reference evidence="4" key="1">
    <citation type="journal article" date="2015" name="BMC Evol. Biol.">
        <title>Chloroplast phylogenomic analysis of chlorophyte green algae identifies a novel lineage sister to the Sphaeropleales (Chlorophyceae).</title>
        <authorList>
            <person name="Lemieux C."/>
            <person name="Vincent A.T."/>
            <person name="Labarre A."/>
            <person name="Otis C."/>
            <person name="Turmel M."/>
        </authorList>
    </citation>
    <scope>NUCLEOTIDE SEQUENCE</scope>
</reference>
<evidence type="ECO:0000259" key="3">
    <source>
        <dbReference type="PROSITE" id="PS50164"/>
    </source>
</evidence>
<keyword evidence="4" id="KW-0378">Hydrolase</keyword>
<geneLocation type="chloroplast" evidence="4"/>
<proteinExistence type="predicted"/>
<dbReference type="Pfam" id="PF01541">
    <property type="entry name" value="GIY-YIG"/>
    <property type="match status" value="1"/>
</dbReference>
<feature type="region of interest" description="Disordered" evidence="2">
    <location>
        <begin position="173"/>
        <end position="192"/>
    </location>
</feature>
<organism evidence="4">
    <name type="scientific">Hafniomonas laevis</name>
    <dbReference type="NCBI Taxonomy" id="436124"/>
    <lineage>
        <taxon>Eukaryota</taxon>
        <taxon>Viridiplantae</taxon>
        <taxon>Chlorophyta</taxon>
        <taxon>core chlorophytes</taxon>
        <taxon>Chlorophyceae</taxon>
        <taxon>CS clade</taxon>
        <taxon>Chlamydomonadales</taxon>
        <taxon>Dunaliellaceae</taxon>
        <taxon>Hafniomonas</taxon>
    </lineage>
</organism>
<gene>
    <name evidence="4" type="primary">orf245a</name>
</gene>
<evidence type="ECO:0000313" key="4">
    <source>
        <dbReference type="EMBL" id="ALO63086.1"/>
    </source>
</evidence>
<feature type="region of interest" description="Disordered" evidence="2">
    <location>
        <begin position="44"/>
        <end position="66"/>
    </location>
</feature>
<dbReference type="SUPFAM" id="SSF82771">
    <property type="entry name" value="GIY-YIG endonuclease"/>
    <property type="match status" value="1"/>
</dbReference>
<keyword evidence="4" id="KW-0540">Nuclease</keyword>
<dbReference type="GO" id="GO:0004519">
    <property type="term" value="F:endonuclease activity"/>
    <property type="evidence" value="ECO:0007669"/>
    <property type="project" value="UniProtKB-KW"/>
</dbReference>
<dbReference type="CDD" id="cd10437">
    <property type="entry name" value="GIY-YIG_HE_I-TevI_like"/>
    <property type="match status" value="1"/>
</dbReference>
<dbReference type="InterPro" id="IPR000305">
    <property type="entry name" value="GIY-YIG_endonuc"/>
</dbReference>
<dbReference type="InterPro" id="IPR035901">
    <property type="entry name" value="GIY-YIG_endonuc_sf"/>
</dbReference>
<keyword evidence="4" id="KW-0255">Endonuclease</keyword>
<dbReference type="Pfam" id="PF07460">
    <property type="entry name" value="NUMOD3"/>
    <property type="match status" value="1"/>
</dbReference>
<evidence type="ECO:0000256" key="2">
    <source>
        <dbReference type="SAM" id="MobiDB-lite"/>
    </source>
</evidence>
<keyword evidence="4" id="KW-0150">Chloroplast</keyword>
<feature type="compositionally biased region" description="Basic and acidic residues" evidence="2">
    <location>
        <begin position="178"/>
        <end position="189"/>
    </location>
</feature>
<dbReference type="PROSITE" id="PS50164">
    <property type="entry name" value="GIY_YIG"/>
    <property type="match status" value="1"/>
</dbReference>
<dbReference type="InterPro" id="IPR003611">
    <property type="entry name" value="NUMOD3"/>
</dbReference>
<feature type="domain" description="GIY-YIG" evidence="3">
    <location>
        <begin position="70"/>
        <end position="161"/>
    </location>
</feature>
<sequence>MNSSFVVLRKKKSETRLNGKSPFSDLLATRQTRIFTTLCKKSSDISGQDNVKRSEDQTDNSVSNQIQPRKQPGVYMIRCIANDKRYYGESCNISSRLASHKSQLHRNIHPSSLLQRDFNCYGLEGFNFVVLYMGSSWEDQETRRYKELELIIRDRHLCYNKLDELGRSKDNNPFFGKKHSEETKQRIGDSMRGVPNDALGKAIMLNGVKYPSIAEASRQTKMARKTIRKRLQDPNDSSCIEINLD</sequence>
<dbReference type="SUPFAM" id="SSF64496">
    <property type="entry name" value="DNA-binding domain of intron-encoded endonucleases"/>
    <property type="match status" value="1"/>
</dbReference>
<comment type="similarity">
    <text evidence="1">To endonucleases of group I introns of fungi and phage.</text>
</comment>
<dbReference type="Gene3D" id="3.40.1440.10">
    <property type="entry name" value="GIY-YIG endonuclease"/>
    <property type="match status" value="1"/>
</dbReference>
<dbReference type="SMART" id="SM00496">
    <property type="entry name" value="IENR2"/>
    <property type="match status" value="1"/>
</dbReference>
<accession>A0A0S2LNY6</accession>
<protein>
    <submittedName>
        <fullName evidence="4">Putative GIY-YIG homing endonuclease</fullName>
    </submittedName>
</protein>
<name>A0A0S2LNY6_9CHLO</name>
<keyword evidence="4" id="KW-0934">Plastid</keyword>
<dbReference type="RefSeq" id="YP_009184964.1">
    <property type="nucleotide sequence ID" value="NC_028583.1"/>
</dbReference>
<dbReference type="GO" id="GO:0003677">
    <property type="term" value="F:DNA binding"/>
    <property type="evidence" value="ECO:0007669"/>
    <property type="project" value="InterPro"/>
</dbReference>